<reference evidence="4 5" key="1">
    <citation type="submission" date="2023-05" db="EMBL/GenBank/DDBJ databases">
        <title>Novel species of genus Flectobacillus isolated from stream in China.</title>
        <authorList>
            <person name="Lu H."/>
        </authorList>
    </citation>
    <scope>NUCLEOTIDE SEQUENCE [LARGE SCALE GENOMIC DNA]</scope>
    <source>
        <strain evidence="4 5">KCTC 42575</strain>
    </source>
</reference>
<dbReference type="InterPro" id="IPR014001">
    <property type="entry name" value="Helicase_ATP-bd"/>
</dbReference>
<feature type="domain" description="Helicase C-terminal" evidence="3">
    <location>
        <begin position="689"/>
        <end position="865"/>
    </location>
</feature>
<organism evidence="4 5">
    <name type="scientific">Flectobacillus roseus</name>
    <dbReference type="NCBI Taxonomy" id="502259"/>
    <lineage>
        <taxon>Bacteria</taxon>
        <taxon>Pseudomonadati</taxon>
        <taxon>Bacteroidota</taxon>
        <taxon>Cytophagia</taxon>
        <taxon>Cytophagales</taxon>
        <taxon>Flectobacillaceae</taxon>
        <taxon>Flectobacillus</taxon>
    </lineage>
</organism>
<evidence type="ECO:0000259" key="3">
    <source>
        <dbReference type="PROSITE" id="PS51194"/>
    </source>
</evidence>
<evidence type="ECO:0000313" key="4">
    <source>
        <dbReference type="EMBL" id="MDI9859326.1"/>
    </source>
</evidence>
<dbReference type="InterPro" id="IPR001650">
    <property type="entry name" value="Helicase_C-like"/>
</dbReference>
<dbReference type="InterPro" id="IPR025202">
    <property type="entry name" value="PLD-like_dom"/>
</dbReference>
<dbReference type="RefSeq" id="WP_283344283.1">
    <property type="nucleotide sequence ID" value="NZ_JASHIF010000007.1"/>
</dbReference>
<dbReference type="InterPro" id="IPR000330">
    <property type="entry name" value="SNF2_N"/>
</dbReference>
<keyword evidence="5" id="KW-1185">Reference proteome</keyword>
<dbReference type="InterPro" id="IPR038718">
    <property type="entry name" value="SNF2-like_sf"/>
</dbReference>
<dbReference type="PROSITE" id="PS51194">
    <property type="entry name" value="HELICASE_CTER"/>
    <property type="match status" value="1"/>
</dbReference>
<evidence type="ECO:0000256" key="1">
    <source>
        <dbReference type="ARBA" id="ARBA00022801"/>
    </source>
</evidence>
<dbReference type="Proteomes" id="UP001236507">
    <property type="component" value="Unassembled WGS sequence"/>
</dbReference>
<protein>
    <submittedName>
        <fullName evidence="4">Helicase-related protein</fullName>
    </submittedName>
</protein>
<dbReference type="SMART" id="SM00490">
    <property type="entry name" value="HELICc"/>
    <property type="match status" value="1"/>
</dbReference>
<comment type="caution">
    <text evidence="4">The sequence shown here is derived from an EMBL/GenBank/DDBJ whole genome shotgun (WGS) entry which is preliminary data.</text>
</comment>
<dbReference type="InterPro" id="IPR049730">
    <property type="entry name" value="SNF2/RAD54-like_C"/>
</dbReference>
<dbReference type="SUPFAM" id="SSF52540">
    <property type="entry name" value="P-loop containing nucleoside triphosphate hydrolases"/>
    <property type="match status" value="2"/>
</dbReference>
<proteinExistence type="predicted"/>
<dbReference type="EMBL" id="JASHIF010000007">
    <property type="protein sequence ID" value="MDI9859326.1"/>
    <property type="molecule type" value="Genomic_DNA"/>
</dbReference>
<evidence type="ECO:0000313" key="5">
    <source>
        <dbReference type="Proteomes" id="UP001236507"/>
    </source>
</evidence>
<dbReference type="Pfam" id="PF00176">
    <property type="entry name" value="SNF2-rel_dom"/>
    <property type="match status" value="1"/>
</dbReference>
<dbReference type="Pfam" id="PF13091">
    <property type="entry name" value="PLDc_2"/>
    <property type="match status" value="1"/>
</dbReference>
<keyword evidence="4" id="KW-0067">ATP-binding</keyword>
<dbReference type="Gene3D" id="3.30.870.10">
    <property type="entry name" value="Endonuclease Chain A"/>
    <property type="match status" value="1"/>
</dbReference>
<gene>
    <name evidence="4" type="ORF">QM524_08910</name>
</gene>
<dbReference type="Pfam" id="PF00271">
    <property type="entry name" value="Helicase_C"/>
    <property type="match status" value="1"/>
</dbReference>
<dbReference type="GO" id="GO:0004386">
    <property type="term" value="F:helicase activity"/>
    <property type="evidence" value="ECO:0007669"/>
    <property type="project" value="UniProtKB-KW"/>
</dbReference>
<keyword evidence="4" id="KW-0547">Nucleotide-binding</keyword>
<feature type="domain" description="Helicase ATP-binding" evidence="2">
    <location>
        <begin position="265"/>
        <end position="424"/>
    </location>
</feature>
<accession>A0ABT6Y720</accession>
<name>A0ABT6Y720_9BACT</name>
<dbReference type="PANTHER" id="PTHR45766:SF6">
    <property type="entry name" value="SWI_SNF-RELATED MATRIX-ASSOCIATED ACTIN-DEPENDENT REGULATOR OF CHROMATIN SUBFAMILY A-LIKE PROTEIN 1"/>
    <property type="match status" value="1"/>
</dbReference>
<dbReference type="SMART" id="SM00487">
    <property type="entry name" value="DEXDc"/>
    <property type="match status" value="1"/>
</dbReference>
<sequence>MSTKFFTNSTERNLFDKFKGIFDQMKDLYAFHAVVGYFRSSGYFKLQPYLTKIPSVKILVGINVDSLFAEAQRKGMLFFGDENRTKNEFLKWFIQDIKEAKYSEEVENGVLQFINDLIDGKIEVRASSHQTIHAKFYLLLPENHSEHSDGWVIMGSSNLTDAGLGTKQSPNYELNIALKDYDDVKFTKNEFEELWKKSTPILPADIEVFKQKTHIGQTFTPFELYIKFLIEYFGKNIDYDPDTVGDLPQNFKKLSYQVEAVNQGFQMLMEHNGFFLADVVGLGKTIIATMIAKRFLIANGSINTKILVIYPPALEKNWVDTFKQFKIDKHTKFITNGRLDKILEEKDPKYWAKEEYDLILVDEAHRYRNHTSQMFSQLQRICKAPRSGDGLIADNRKKVVLISATPLNNRPQDLYYLLQLFQDARRSTLPETNLQNFFGPIIREYREIIASDSPDMARIRELYTQIRTRVVEPVTVRRTRKNLKNFPSYQKDLDDQGILFPEIAAPKAKIYQLDAKLNKLFIRTVMYLTEDIHYYRYQAIRFLTREKQEECGYTQAELVSKSLASIMKTLMVKRLESSFHAFRISLNNLMIATARMIEMFDNEKVLIAPDLRINDLQEKGTSVEEIELLIDALSQKNPRNNIFSPDEFIEQPISNTDPTLISLIEGLKSDHRLLAELVNYWDSVVNDPKLNTFLDNLNNEFLRSDINPTGKLVVFTESTDTANYLTKKLKENINQNILCVSSDNRSKIFETILENFDANRDIAKQKDDYQIIITTDVLAEGVNLHRANVIVNYDTPWNATRLMQRIGRVNRIGSVAGTIFNYNYYPSQQGDEEINLYNKALVKLQGFHSTFGEDAQIFTHEELVEQFKLFEEGLPDDEDLRLKYLKFIREYKDLNPREFKRIENLPLKARTGRKGDSETQHSSIVFLKSAYKLEFYKVDNSNKVSALTFLEAAKLFEAAATEPALPLPDTHYAQVRASLEAFERDFFGANTEKVSSSDKADAVTAQARKFLRDYKATFTKNKDVKNACDNLIGLIEKGTYTPLPNEVRQLTRKINKKEITLAQGDNLILLLAKKYKTTEQNEKEEEFGVITDSLPVIIEPDIVISETFIA</sequence>
<dbReference type="Gene3D" id="3.40.50.10810">
    <property type="entry name" value="Tandem AAA-ATPase domain"/>
    <property type="match status" value="1"/>
</dbReference>
<dbReference type="CDD" id="cd09178">
    <property type="entry name" value="PLDc_N_Snf2_like"/>
    <property type="match status" value="1"/>
</dbReference>
<evidence type="ECO:0000259" key="2">
    <source>
        <dbReference type="PROSITE" id="PS51192"/>
    </source>
</evidence>
<dbReference type="CDD" id="cd18793">
    <property type="entry name" value="SF2_C_SNF"/>
    <property type="match status" value="1"/>
</dbReference>
<dbReference type="InterPro" id="IPR027417">
    <property type="entry name" value="P-loop_NTPase"/>
</dbReference>
<dbReference type="PROSITE" id="PS51192">
    <property type="entry name" value="HELICASE_ATP_BIND_1"/>
    <property type="match status" value="1"/>
</dbReference>
<dbReference type="SUPFAM" id="SSF56024">
    <property type="entry name" value="Phospholipase D/nuclease"/>
    <property type="match status" value="1"/>
</dbReference>
<keyword evidence="1" id="KW-0378">Hydrolase</keyword>
<keyword evidence="4" id="KW-0347">Helicase</keyword>
<dbReference type="PANTHER" id="PTHR45766">
    <property type="entry name" value="DNA ANNEALING HELICASE AND ENDONUCLEASE ZRANB3 FAMILY MEMBER"/>
    <property type="match status" value="1"/>
</dbReference>
<dbReference type="Gene3D" id="3.40.50.300">
    <property type="entry name" value="P-loop containing nucleotide triphosphate hydrolases"/>
    <property type="match status" value="1"/>
</dbReference>